<dbReference type="InterPro" id="IPR004117">
    <property type="entry name" value="7tm6_olfct_rcpt"/>
</dbReference>
<comment type="subcellular location">
    <subcellularLocation>
        <location evidence="1">Cell membrane</location>
        <topology evidence="1">Multi-pass membrane protein</topology>
    </subcellularLocation>
</comment>
<protein>
    <submittedName>
        <fullName evidence="11">Uncharacterized protein</fullName>
    </submittedName>
</protein>
<evidence type="ECO:0000256" key="8">
    <source>
        <dbReference type="ARBA" id="ARBA00023170"/>
    </source>
</evidence>
<reference evidence="11" key="1">
    <citation type="journal article" date="2023" name="IScience">
        <title>Live-bearing cockroach genome reveals convergent evolutionary mechanisms linked to viviparity in insects and beyond.</title>
        <authorList>
            <person name="Fouks B."/>
            <person name="Harrison M.C."/>
            <person name="Mikhailova A.A."/>
            <person name="Marchal E."/>
            <person name="English S."/>
            <person name="Carruthers M."/>
            <person name="Jennings E.C."/>
            <person name="Chiamaka E.L."/>
            <person name="Frigard R.A."/>
            <person name="Pippel M."/>
            <person name="Attardo G.M."/>
            <person name="Benoit J.B."/>
            <person name="Bornberg-Bauer E."/>
            <person name="Tobe S.S."/>
        </authorList>
    </citation>
    <scope>NUCLEOTIDE SEQUENCE</scope>
    <source>
        <strain evidence="11">Stay&amp;Tobe</strain>
    </source>
</reference>
<dbReference type="GO" id="GO:0004984">
    <property type="term" value="F:olfactory receptor activity"/>
    <property type="evidence" value="ECO:0007669"/>
    <property type="project" value="InterPro"/>
</dbReference>
<keyword evidence="7 10" id="KW-0472">Membrane</keyword>
<evidence type="ECO:0000256" key="4">
    <source>
        <dbReference type="ARBA" id="ARBA00022692"/>
    </source>
</evidence>
<evidence type="ECO:0000256" key="1">
    <source>
        <dbReference type="ARBA" id="ARBA00004651"/>
    </source>
</evidence>
<reference evidence="11" key="2">
    <citation type="submission" date="2023-05" db="EMBL/GenBank/DDBJ databases">
        <authorList>
            <person name="Fouks B."/>
        </authorList>
    </citation>
    <scope>NUCLEOTIDE SEQUENCE</scope>
    <source>
        <strain evidence="11">Stay&amp;Tobe</strain>
        <tissue evidence="11">Testes</tissue>
    </source>
</reference>
<dbReference type="PANTHER" id="PTHR21137:SF35">
    <property type="entry name" value="ODORANT RECEPTOR 19A-RELATED"/>
    <property type="match status" value="1"/>
</dbReference>
<name>A0AAD8ANM3_DIPPU</name>
<dbReference type="AlphaFoldDB" id="A0AAD8ANM3"/>
<feature type="transmembrane region" description="Helical" evidence="10">
    <location>
        <begin position="50"/>
        <end position="72"/>
    </location>
</feature>
<evidence type="ECO:0000256" key="6">
    <source>
        <dbReference type="ARBA" id="ARBA00022989"/>
    </source>
</evidence>
<feature type="transmembrane region" description="Helical" evidence="10">
    <location>
        <begin position="84"/>
        <end position="107"/>
    </location>
</feature>
<evidence type="ECO:0000256" key="2">
    <source>
        <dbReference type="ARBA" id="ARBA00022475"/>
    </source>
</evidence>
<dbReference type="Pfam" id="PF02949">
    <property type="entry name" value="7tm_6"/>
    <property type="match status" value="1"/>
</dbReference>
<keyword evidence="8" id="KW-0675">Receptor</keyword>
<keyword evidence="2" id="KW-1003">Cell membrane</keyword>
<dbReference type="EMBL" id="JASPKZ010000012">
    <property type="protein sequence ID" value="KAJ9601577.1"/>
    <property type="molecule type" value="Genomic_DNA"/>
</dbReference>
<proteinExistence type="predicted"/>
<dbReference type="GO" id="GO:0005549">
    <property type="term" value="F:odorant binding"/>
    <property type="evidence" value="ECO:0007669"/>
    <property type="project" value="InterPro"/>
</dbReference>
<keyword evidence="3" id="KW-0716">Sensory transduction</keyword>
<sequence length="241" mass="28275">MEDENKRKHVSGNKEYSSQETNNPILLLVEMLHLVGMWSKYCYSRYKTWLYNTYSTVIVIVWIFNTWAGFMYCFKEPELDLHDLIIAIFIALGEETSLAGAFALLTGRNALENIIKMIDEGFKEYPLQLKLKWDKKARIITKFINIMWFIWGLLYAATPIIKSLFGDAKSGDSVKRDLPFLSWYPFDTNQSPVYEIIYFVHTFGLQYGIVPVSVFYSLFLFLTMFIEQQFEFVSNSLKNMK</sequence>
<accession>A0AAD8ANM3</accession>
<evidence type="ECO:0000256" key="10">
    <source>
        <dbReference type="SAM" id="Phobius"/>
    </source>
</evidence>
<keyword evidence="5" id="KW-0552">Olfaction</keyword>
<dbReference type="Proteomes" id="UP001233999">
    <property type="component" value="Unassembled WGS sequence"/>
</dbReference>
<evidence type="ECO:0000313" key="11">
    <source>
        <dbReference type="EMBL" id="KAJ9601577.1"/>
    </source>
</evidence>
<dbReference type="PANTHER" id="PTHR21137">
    <property type="entry name" value="ODORANT RECEPTOR"/>
    <property type="match status" value="1"/>
</dbReference>
<feature type="transmembrane region" description="Helical" evidence="10">
    <location>
        <begin position="139"/>
        <end position="161"/>
    </location>
</feature>
<dbReference type="GO" id="GO:0005886">
    <property type="term" value="C:plasma membrane"/>
    <property type="evidence" value="ECO:0007669"/>
    <property type="project" value="UniProtKB-SubCell"/>
</dbReference>
<keyword evidence="12" id="KW-1185">Reference proteome</keyword>
<keyword evidence="4 10" id="KW-0812">Transmembrane</keyword>
<evidence type="ECO:0000256" key="9">
    <source>
        <dbReference type="ARBA" id="ARBA00023224"/>
    </source>
</evidence>
<keyword evidence="6 10" id="KW-1133">Transmembrane helix</keyword>
<evidence type="ECO:0000256" key="7">
    <source>
        <dbReference type="ARBA" id="ARBA00023136"/>
    </source>
</evidence>
<comment type="caution">
    <text evidence="11">The sequence shown here is derived from an EMBL/GenBank/DDBJ whole genome shotgun (WGS) entry which is preliminary data.</text>
</comment>
<feature type="transmembrane region" description="Helical" evidence="10">
    <location>
        <begin position="196"/>
        <end position="222"/>
    </location>
</feature>
<evidence type="ECO:0000313" key="12">
    <source>
        <dbReference type="Proteomes" id="UP001233999"/>
    </source>
</evidence>
<feature type="non-terminal residue" evidence="11">
    <location>
        <position position="241"/>
    </location>
</feature>
<dbReference type="GO" id="GO:0007165">
    <property type="term" value="P:signal transduction"/>
    <property type="evidence" value="ECO:0007669"/>
    <property type="project" value="UniProtKB-KW"/>
</dbReference>
<evidence type="ECO:0000256" key="3">
    <source>
        <dbReference type="ARBA" id="ARBA00022606"/>
    </source>
</evidence>
<gene>
    <name evidence="11" type="ORF">L9F63_000320</name>
</gene>
<keyword evidence="9" id="KW-0807">Transducer</keyword>
<evidence type="ECO:0000256" key="5">
    <source>
        <dbReference type="ARBA" id="ARBA00022725"/>
    </source>
</evidence>
<organism evidence="11 12">
    <name type="scientific">Diploptera punctata</name>
    <name type="common">Pacific beetle cockroach</name>
    <dbReference type="NCBI Taxonomy" id="6984"/>
    <lineage>
        <taxon>Eukaryota</taxon>
        <taxon>Metazoa</taxon>
        <taxon>Ecdysozoa</taxon>
        <taxon>Arthropoda</taxon>
        <taxon>Hexapoda</taxon>
        <taxon>Insecta</taxon>
        <taxon>Pterygota</taxon>
        <taxon>Neoptera</taxon>
        <taxon>Polyneoptera</taxon>
        <taxon>Dictyoptera</taxon>
        <taxon>Blattodea</taxon>
        <taxon>Blaberoidea</taxon>
        <taxon>Blaberidae</taxon>
        <taxon>Diplopterinae</taxon>
        <taxon>Diploptera</taxon>
    </lineage>
</organism>